<reference evidence="1 2" key="1">
    <citation type="submission" date="2016-10" db="EMBL/GenBank/DDBJ databases">
        <authorList>
            <person name="de Groot N.N."/>
        </authorList>
    </citation>
    <scope>NUCLEOTIDE SEQUENCE [LARGE SCALE GENOMIC DNA]</scope>
    <source>
        <strain evidence="1 2">SR12</strain>
    </source>
</reference>
<gene>
    <name evidence="1" type="ORF">SAMN04515656_1217</name>
</gene>
<sequence length="242" mass="27599">MNETIKASQHIDVYNVSGKSIAVMDEHQYAILFWGTAALDLGKPLVLISIDYHPDTNPPFWMMAYQKAVAIDPERADALVSPMGEAMLARIQREDLESLEAVMSRMNNDEQINTAMALGYLSDYHMLNAMEKHVYPTGHHYLIPPGKVGDLSDGMFKSAGFETAVLGQPYILDIDLDYFMEADNLKLGRDHQCFKALVQEAHSITIARSKKYFDYLRRDKTYDLEQCERDLLKVLESLLQWD</sequence>
<keyword evidence="2" id="KW-1185">Reference proteome</keyword>
<evidence type="ECO:0000313" key="2">
    <source>
        <dbReference type="Proteomes" id="UP000199394"/>
    </source>
</evidence>
<organism evidence="1 2">
    <name type="scientific">Eubacterium aggregans</name>
    <dbReference type="NCBI Taxonomy" id="81409"/>
    <lineage>
        <taxon>Bacteria</taxon>
        <taxon>Bacillati</taxon>
        <taxon>Bacillota</taxon>
        <taxon>Clostridia</taxon>
        <taxon>Eubacteriales</taxon>
        <taxon>Eubacteriaceae</taxon>
        <taxon>Eubacterium</taxon>
    </lineage>
</organism>
<proteinExistence type="predicted"/>
<dbReference type="STRING" id="81409.SAMN04515656_1217"/>
<name>A0A1H4D7E0_9FIRM</name>
<dbReference type="OrthoDB" id="1887524at2"/>
<dbReference type="RefSeq" id="WP_090308708.1">
    <property type="nucleotide sequence ID" value="NZ_FNRK01000021.1"/>
</dbReference>
<dbReference type="Proteomes" id="UP000199394">
    <property type="component" value="Unassembled WGS sequence"/>
</dbReference>
<dbReference type="AlphaFoldDB" id="A0A1H4D7E0"/>
<dbReference type="EMBL" id="FNRK01000021">
    <property type="protein sequence ID" value="SEA68192.1"/>
    <property type="molecule type" value="Genomic_DNA"/>
</dbReference>
<accession>A0A1H4D7E0</accession>
<evidence type="ECO:0000313" key="1">
    <source>
        <dbReference type="EMBL" id="SEA68192.1"/>
    </source>
</evidence>
<protein>
    <submittedName>
        <fullName evidence="1">Uncharacterized protein</fullName>
    </submittedName>
</protein>